<dbReference type="EMBL" id="BMGP01000004">
    <property type="protein sequence ID" value="GGF30547.1"/>
    <property type="molecule type" value="Genomic_DNA"/>
</dbReference>
<comment type="caution">
    <text evidence="4">The sequence shown here is derived from an EMBL/GenBank/DDBJ whole genome shotgun (WGS) entry which is preliminary data.</text>
</comment>
<dbReference type="InterPro" id="IPR017850">
    <property type="entry name" value="Alkaline_phosphatase_core_sf"/>
</dbReference>
<dbReference type="SUPFAM" id="SSF49899">
    <property type="entry name" value="Concanavalin A-like lectins/glucanases"/>
    <property type="match status" value="1"/>
</dbReference>
<reference evidence="4 5" key="1">
    <citation type="journal article" date="2014" name="Int. J. Syst. Evol. Microbiol.">
        <title>Complete genome sequence of Corynebacterium casei LMG S-19264T (=DSM 44701T), isolated from a smear-ripened cheese.</title>
        <authorList>
            <consortium name="US DOE Joint Genome Institute (JGI-PGF)"/>
            <person name="Walter F."/>
            <person name="Albersmeier A."/>
            <person name="Kalinowski J."/>
            <person name="Ruckert C."/>
        </authorList>
    </citation>
    <scope>NUCLEOTIDE SEQUENCE [LARGE SCALE GENOMIC DNA]</scope>
    <source>
        <strain evidence="4 5">CGMCC 1.12976</strain>
    </source>
</reference>
<dbReference type="RefSeq" id="WP_188678697.1">
    <property type="nucleotide sequence ID" value="NZ_BMGP01000004.1"/>
</dbReference>
<dbReference type="PANTHER" id="PTHR42693:SF43">
    <property type="entry name" value="BLL2667 PROTEIN"/>
    <property type="match status" value="1"/>
</dbReference>
<sequence>MTENLATTLPEPIPPFSGRIGERAADSSPAFTPQAAPPAGAPNVVLILLDDVGFGASSSFGGPINTPTVDRVAGQGTKFNTFHTTAMCSPTRAALLSGRNHHSVHTGQIMEMATGYPGYDSLFGKDTAGIGEILRQHGWNTAWFGKNHNVPDWETSQAGPFDRWPSGLGFEKFYGFIGGDMNQWRPNVFDGTQPIEPSVGNPHYNLDYDLADQAVSYIRMQKSVAPDKPFFVYYAPGATHAPHHPRAEWVKKYAGAFDMGWDVLREQTLARQKALGIVPQDTELTVRSEGIPAWDSLTEHQKTLYVRMMEIYAGYLEQTDFNVGRVLDAIDQVGQTDNTLVIYIIGDNGASAEGQVEGAINLESAMNGVVLTAEQMLPHIDDLGTWKTYNHYPVGWAHAMDTPFQWTKQIASHYGGTRNGMVISWPDKLAGHGQLRQQWHHVIDVTPTILDLLGIAEPDEVNGVPQRPMEGVSMAYTFDNADAESVRRTQYFELFGNRAIYHDGWIAGTTPAGPPWSSIIPKLDVIDGYTWELYHVAVDFSEAKNLAAEQPEKLAELKALFYEEARKYNVLPLDNDRVLRLNPKQRPSLSGDRTSFTFYGSSKRIPEGVAPDMKNKSWRLTADISIDTGDASGMIATLGGLFNGWALYLQDGKPIFHYNFGNVEHTHLVGSTPLAAGTHTIAFDFVYDGGGLGKGGNATLTANGEQVATGRIEHTVGNRFTMSVETFDIGQDTGTPVNLDYDVPFIFPGSINTVTIDLHPQDDTTAAAHAASHVQNGYEEAMRD</sequence>
<evidence type="ECO:0000259" key="3">
    <source>
        <dbReference type="Pfam" id="PF00884"/>
    </source>
</evidence>
<dbReference type="Gene3D" id="3.40.720.10">
    <property type="entry name" value="Alkaline Phosphatase, subunit A"/>
    <property type="match status" value="1"/>
</dbReference>
<evidence type="ECO:0000256" key="2">
    <source>
        <dbReference type="SAM" id="MobiDB-lite"/>
    </source>
</evidence>
<gene>
    <name evidence="4" type="ORF">GCM10011399_24720</name>
</gene>
<comment type="similarity">
    <text evidence="1">Belongs to the sulfatase family.</text>
</comment>
<keyword evidence="5" id="KW-1185">Reference proteome</keyword>
<dbReference type="InterPro" id="IPR050738">
    <property type="entry name" value="Sulfatase"/>
</dbReference>
<evidence type="ECO:0000313" key="4">
    <source>
        <dbReference type="EMBL" id="GGF30547.1"/>
    </source>
</evidence>
<dbReference type="Proteomes" id="UP000598775">
    <property type="component" value="Unassembled WGS sequence"/>
</dbReference>
<dbReference type="InterPro" id="IPR000917">
    <property type="entry name" value="Sulfatase_N"/>
</dbReference>
<dbReference type="PANTHER" id="PTHR42693">
    <property type="entry name" value="ARYLSULFATASE FAMILY MEMBER"/>
    <property type="match status" value="1"/>
</dbReference>
<dbReference type="CDD" id="cd16025">
    <property type="entry name" value="PAS_like"/>
    <property type="match status" value="1"/>
</dbReference>
<accession>A0A917B831</accession>
<dbReference type="Pfam" id="PF00884">
    <property type="entry name" value="Sulfatase"/>
    <property type="match status" value="1"/>
</dbReference>
<evidence type="ECO:0000313" key="5">
    <source>
        <dbReference type="Proteomes" id="UP000598775"/>
    </source>
</evidence>
<dbReference type="InterPro" id="IPR013320">
    <property type="entry name" value="ConA-like_dom_sf"/>
</dbReference>
<proteinExistence type="inferred from homology"/>
<evidence type="ECO:0000256" key="1">
    <source>
        <dbReference type="ARBA" id="ARBA00008779"/>
    </source>
</evidence>
<feature type="region of interest" description="Disordered" evidence="2">
    <location>
        <begin position="1"/>
        <end position="36"/>
    </location>
</feature>
<dbReference type="AlphaFoldDB" id="A0A917B831"/>
<protein>
    <submittedName>
        <fullName evidence="4">Arylsulfatase</fullName>
    </submittedName>
</protein>
<feature type="domain" description="Sulfatase N-terminal" evidence="3">
    <location>
        <begin position="42"/>
        <end position="455"/>
    </location>
</feature>
<dbReference type="SUPFAM" id="SSF53649">
    <property type="entry name" value="Alkaline phosphatase-like"/>
    <property type="match status" value="1"/>
</dbReference>
<organism evidence="4 5">
    <name type="scientific">Subtercola lobariae</name>
    <dbReference type="NCBI Taxonomy" id="1588641"/>
    <lineage>
        <taxon>Bacteria</taxon>
        <taxon>Bacillati</taxon>
        <taxon>Actinomycetota</taxon>
        <taxon>Actinomycetes</taxon>
        <taxon>Micrococcales</taxon>
        <taxon>Microbacteriaceae</taxon>
        <taxon>Subtercola</taxon>
    </lineage>
</organism>
<dbReference type="Gene3D" id="3.30.1120.10">
    <property type="match status" value="1"/>
</dbReference>
<name>A0A917B831_9MICO</name>